<dbReference type="InterPro" id="IPR008258">
    <property type="entry name" value="Transglycosylase_SLT_dom_1"/>
</dbReference>
<reference evidence="3" key="1">
    <citation type="submission" date="2020-07" db="EMBL/GenBank/DDBJ databases">
        <title>Huge and variable diversity of episymbiotic CPR bacteria and DPANN archaea in groundwater ecosystems.</title>
        <authorList>
            <person name="He C.Y."/>
            <person name="Keren R."/>
            <person name="Whittaker M."/>
            <person name="Farag I.F."/>
            <person name="Doudna J."/>
            <person name="Cate J.H.D."/>
            <person name="Banfield J.F."/>
        </authorList>
    </citation>
    <scope>NUCLEOTIDE SEQUENCE</scope>
    <source>
        <strain evidence="3">NC_groundwater_1664_Pr3_B-0.1um_52_9</strain>
    </source>
</reference>
<dbReference type="AlphaFoldDB" id="A0A9D6V0I6"/>
<sequence>LSDLLPNTKNKSGGVGWWALGSIKDKKDSVPWVVTNDWDDRRDPILSTRIACNILQGLLRRNQTTDWILAICAFVEGADKIDAIVGKYPGFSYWDTVMPPYSEMLIPRLVALKLINTHREFYGVEVPPLPPMAYDFMDRLKLTKDLPLYVVAQWCGTNPRAMWELNSGVDPSTGILPKPDKRSPSGFPLRVPKGQEAKVRQSLTREGYLAN</sequence>
<feature type="region of interest" description="Disordered" evidence="1">
    <location>
        <begin position="173"/>
        <end position="211"/>
    </location>
</feature>
<gene>
    <name evidence="3" type="ORF">HY912_03070</name>
</gene>
<dbReference type="Proteomes" id="UP000807825">
    <property type="component" value="Unassembled WGS sequence"/>
</dbReference>
<evidence type="ECO:0000313" key="4">
    <source>
        <dbReference type="Proteomes" id="UP000807825"/>
    </source>
</evidence>
<comment type="caution">
    <text evidence="3">The sequence shown here is derived from an EMBL/GenBank/DDBJ whole genome shotgun (WGS) entry which is preliminary data.</text>
</comment>
<proteinExistence type="predicted"/>
<dbReference type="SUPFAM" id="SSF53955">
    <property type="entry name" value="Lysozyme-like"/>
    <property type="match status" value="1"/>
</dbReference>
<organism evidence="3 4">
    <name type="scientific">Desulfomonile tiedjei</name>
    <dbReference type="NCBI Taxonomy" id="2358"/>
    <lineage>
        <taxon>Bacteria</taxon>
        <taxon>Pseudomonadati</taxon>
        <taxon>Thermodesulfobacteriota</taxon>
        <taxon>Desulfomonilia</taxon>
        <taxon>Desulfomonilales</taxon>
        <taxon>Desulfomonilaceae</taxon>
        <taxon>Desulfomonile</taxon>
    </lineage>
</organism>
<dbReference type="InterPro" id="IPR023346">
    <property type="entry name" value="Lysozyme-like_dom_sf"/>
</dbReference>
<feature type="non-terminal residue" evidence="3">
    <location>
        <position position="1"/>
    </location>
</feature>
<evidence type="ECO:0000259" key="2">
    <source>
        <dbReference type="Pfam" id="PF01464"/>
    </source>
</evidence>
<protein>
    <recommendedName>
        <fullName evidence="2">Transglycosylase SLT domain-containing protein</fullName>
    </recommendedName>
</protein>
<dbReference type="EMBL" id="JACRDE010000092">
    <property type="protein sequence ID" value="MBI5248454.1"/>
    <property type="molecule type" value="Genomic_DNA"/>
</dbReference>
<name>A0A9D6V0I6_9BACT</name>
<evidence type="ECO:0000256" key="1">
    <source>
        <dbReference type="SAM" id="MobiDB-lite"/>
    </source>
</evidence>
<dbReference type="Pfam" id="PF01464">
    <property type="entry name" value="SLT"/>
    <property type="match status" value="1"/>
</dbReference>
<evidence type="ECO:0000313" key="3">
    <source>
        <dbReference type="EMBL" id="MBI5248454.1"/>
    </source>
</evidence>
<feature type="domain" description="Transglycosylase SLT" evidence="2">
    <location>
        <begin position="2"/>
        <end position="82"/>
    </location>
</feature>
<accession>A0A9D6V0I6</accession>